<feature type="domain" description="HTH tetR-type" evidence="3">
    <location>
        <begin position="10"/>
        <end position="70"/>
    </location>
</feature>
<dbReference type="InterPro" id="IPR009057">
    <property type="entry name" value="Homeodomain-like_sf"/>
</dbReference>
<reference evidence="4 5" key="1">
    <citation type="submission" date="2019-05" db="EMBL/GenBank/DDBJ databases">
        <title>Complete genome sequence of Izhakiella calystegiae KSNA2, an endophyte isolated from beach morning glory (Calystegia soldanella).</title>
        <authorList>
            <person name="Jiang L."/>
            <person name="Jeong J.C."/>
            <person name="Kim C.Y."/>
            <person name="Kim D.H."/>
            <person name="Kim S.W."/>
            <person name="Lee j."/>
        </authorList>
    </citation>
    <scope>NUCLEOTIDE SEQUENCE [LARGE SCALE GENOMIC DNA]</scope>
    <source>
        <strain evidence="4 5">KSNA2</strain>
    </source>
</reference>
<gene>
    <name evidence="4" type="ORF">FEM41_20445</name>
</gene>
<dbReference type="PRINTS" id="PR00455">
    <property type="entry name" value="HTHTETR"/>
</dbReference>
<dbReference type="InterPro" id="IPR050109">
    <property type="entry name" value="HTH-type_TetR-like_transc_reg"/>
</dbReference>
<dbReference type="AlphaFoldDB" id="A0A4P8YLZ4"/>
<dbReference type="Pfam" id="PF00440">
    <property type="entry name" value="TetR_N"/>
    <property type="match status" value="1"/>
</dbReference>
<sequence length="194" mass="21662">MNKKKRLTREARFQQLMEEAWRLIREEGTEALTLGRLAERAGVTKPVVYDHFGSRTGLLAELYKAFDERQTALMDKAIAECEQALEPISRAIADCYIDCVDTQGREIPDVIAALAGSPELEQLRRQYVRIFIDKCRRLLAPFIGSGTLPDAAMWALVGVADAVSYAATGEEITAADAKAELATLIRSQVERFRK</sequence>
<keyword evidence="1 2" id="KW-0238">DNA-binding</keyword>
<keyword evidence="5" id="KW-1185">Reference proteome</keyword>
<dbReference type="Proteomes" id="UP000302163">
    <property type="component" value="Chromosome"/>
</dbReference>
<dbReference type="GO" id="GO:0003700">
    <property type="term" value="F:DNA-binding transcription factor activity"/>
    <property type="evidence" value="ECO:0007669"/>
    <property type="project" value="TreeGrafter"/>
</dbReference>
<dbReference type="GO" id="GO:0000976">
    <property type="term" value="F:transcription cis-regulatory region binding"/>
    <property type="evidence" value="ECO:0007669"/>
    <property type="project" value="TreeGrafter"/>
</dbReference>
<evidence type="ECO:0000313" key="4">
    <source>
        <dbReference type="EMBL" id="QCT21855.1"/>
    </source>
</evidence>
<dbReference type="InterPro" id="IPR001647">
    <property type="entry name" value="HTH_TetR"/>
</dbReference>
<evidence type="ECO:0000313" key="5">
    <source>
        <dbReference type="Proteomes" id="UP000302163"/>
    </source>
</evidence>
<dbReference type="KEGG" id="izh:FEM41_20445"/>
<dbReference type="PANTHER" id="PTHR30055">
    <property type="entry name" value="HTH-TYPE TRANSCRIPTIONAL REGULATOR RUTR"/>
    <property type="match status" value="1"/>
</dbReference>
<dbReference type="Gene3D" id="1.10.357.10">
    <property type="entry name" value="Tetracycline Repressor, domain 2"/>
    <property type="match status" value="1"/>
</dbReference>
<dbReference type="SUPFAM" id="SSF46689">
    <property type="entry name" value="Homeodomain-like"/>
    <property type="match status" value="1"/>
</dbReference>
<protein>
    <submittedName>
        <fullName evidence="4">TetR/AcrR family transcriptional regulator</fullName>
    </submittedName>
</protein>
<evidence type="ECO:0000256" key="1">
    <source>
        <dbReference type="ARBA" id="ARBA00023125"/>
    </source>
</evidence>
<dbReference type="PROSITE" id="PS50977">
    <property type="entry name" value="HTH_TETR_2"/>
    <property type="match status" value="1"/>
</dbReference>
<evidence type="ECO:0000259" key="3">
    <source>
        <dbReference type="PROSITE" id="PS50977"/>
    </source>
</evidence>
<dbReference type="OrthoDB" id="70491at2"/>
<dbReference type="RefSeq" id="WP_138098011.1">
    <property type="nucleotide sequence ID" value="NZ_CP040428.1"/>
</dbReference>
<proteinExistence type="predicted"/>
<name>A0A4P8YLZ4_9ENTR</name>
<organism evidence="4 5">
    <name type="scientific">Jejubacter calystegiae</name>
    <dbReference type="NCBI Taxonomy" id="2579935"/>
    <lineage>
        <taxon>Bacteria</taxon>
        <taxon>Pseudomonadati</taxon>
        <taxon>Pseudomonadota</taxon>
        <taxon>Gammaproteobacteria</taxon>
        <taxon>Enterobacterales</taxon>
        <taxon>Enterobacteriaceae</taxon>
        <taxon>Jejubacter</taxon>
    </lineage>
</organism>
<feature type="DNA-binding region" description="H-T-H motif" evidence="2">
    <location>
        <begin position="33"/>
        <end position="52"/>
    </location>
</feature>
<evidence type="ECO:0000256" key="2">
    <source>
        <dbReference type="PROSITE-ProRule" id="PRU00335"/>
    </source>
</evidence>
<accession>A0A4P8YLZ4</accession>
<dbReference type="PANTHER" id="PTHR30055:SF223">
    <property type="entry name" value="HTH-TYPE TRANSCRIPTIONAL REGULATOR UIDR"/>
    <property type="match status" value="1"/>
</dbReference>
<dbReference type="EMBL" id="CP040428">
    <property type="protein sequence ID" value="QCT21855.1"/>
    <property type="molecule type" value="Genomic_DNA"/>
</dbReference>